<dbReference type="Pfam" id="PF10604">
    <property type="entry name" value="Polyketide_cyc2"/>
    <property type="match status" value="1"/>
</dbReference>
<keyword evidence="2" id="KW-1185">Reference proteome</keyword>
<accession>A0ABQ3XLD0</accession>
<evidence type="ECO:0000313" key="2">
    <source>
        <dbReference type="Proteomes" id="UP000612282"/>
    </source>
</evidence>
<gene>
    <name evidence="1" type="ORF">Aco03nite_077280</name>
</gene>
<evidence type="ECO:0000313" key="1">
    <source>
        <dbReference type="EMBL" id="GID59324.1"/>
    </source>
</evidence>
<comment type="caution">
    <text evidence="1">The sequence shown here is derived from an EMBL/GenBank/DDBJ whole genome shotgun (WGS) entry which is preliminary data.</text>
</comment>
<dbReference type="InterPro" id="IPR023393">
    <property type="entry name" value="START-like_dom_sf"/>
</dbReference>
<name>A0ABQ3XLD0_9ACTN</name>
<reference evidence="1 2" key="1">
    <citation type="submission" date="2021-01" db="EMBL/GenBank/DDBJ databases">
        <title>Whole genome shotgun sequence of Actinoplanes couchii NBRC 106145.</title>
        <authorList>
            <person name="Komaki H."/>
            <person name="Tamura T."/>
        </authorList>
    </citation>
    <scope>NUCLEOTIDE SEQUENCE [LARGE SCALE GENOMIC DNA]</scope>
    <source>
        <strain evidence="1 2">NBRC 106145</strain>
    </source>
</reference>
<dbReference type="SUPFAM" id="SSF55961">
    <property type="entry name" value="Bet v1-like"/>
    <property type="match status" value="1"/>
</dbReference>
<dbReference type="InterPro" id="IPR019587">
    <property type="entry name" value="Polyketide_cyclase/dehydratase"/>
</dbReference>
<proteinExistence type="predicted"/>
<dbReference type="Proteomes" id="UP000612282">
    <property type="component" value="Unassembled WGS sequence"/>
</dbReference>
<protein>
    <recommendedName>
        <fullName evidence="3">Polyketide cyclase/dehydrase</fullName>
    </recommendedName>
</protein>
<organism evidence="1 2">
    <name type="scientific">Actinoplanes couchii</name>
    <dbReference type="NCBI Taxonomy" id="403638"/>
    <lineage>
        <taxon>Bacteria</taxon>
        <taxon>Bacillati</taxon>
        <taxon>Actinomycetota</taxon>
        <taxon>Actinomycetes</taxon>
        <taxon>Micromonosporales</taxon>
        <taxon>Micromonosporaceae</taxon>
        <taxon>Actinoplanes</taxon>
    </lineage>
</organism>
<dbReference type="EMBL" id="BOMG01000096">
    <property type="protein sequence ID" value="GID59324.1"/>
    <property type="molecule type" value="Genomic_DNA"/>
</dbReference>
<sequence length="152" mass="16959">MDGMRLESSIVVAQGADQVWEFLADPVRTTPRWDRSIAEVIPRSTGPLGVGWEATTVSPGGKRQDFRVTVWEPVSELSFALLGSPMFRHAELRFHLTGTPAGTRIDHVLDFAPRLPLLGSLLRLTSRRALDTDLALLKRALRESYEEPAEPR</sequence>
<evidence type="ECO:0008006" key="3">
    <source>
        <dbReference type="Google" id="ProtNLM"/>
    </source>
</evidence>
<dbReference type="Gene3D" id="3.30.530.20">
    <property type="match status" value="1"/>
</dbReference>